<comment type="caution">
    <text evidence="2">The sequence shown here is derived from an EMBL/GenBank/DDBJ whole genome shotgun (WGS) entry which is preliminary data.</text>
</comment>
<keyword evidence="1" id="KW-0175">Coiled coil</keyword>
<gene>
    <name evidence="2" type="ORF">IAD26_00885</name>
</gene>
<dbReference type="Gene3D" id="1.10.287.1700">
    <property type="match status" value="1"/>
</dbReference>
<proteinExistence type="predicted"/>
<reference evidence="2" key="2">
    <citation type="journal article" date="2021" name="PeerJ">
        <title>Extensive microbial diversity within the chicken gut microbiome revealed by metagenomics and culture.</title>
        <authorList>
            <person name="Gilroy R."/>
            <person name="Ravi A."/>
            <person name="Getino M."/>
            <person name="Pursley I."/>
            <person name="Horton D.L."/>
            <person name="Alikhan N.F."/>
            <person name="Baker D."/>
            <person name="Gharbi K."/>
            <person name="Hall N."/>
            <person name="Watson M."/>
            <person name="Adriaenssens E.M."/>
            <person name="Foster-Nyarko E."/>
            <person name="Jarju S."/>
            <person name="Secka A."/>
            <person name="Antonio M."/>
            <person name="Oren A."/>
            <person name="Chaudhuri R.R."/>
            <person name="La Ragione R."/>
            <person name="Hildebrand F."/>
            <person name="Pallen M.J."/>
        </authorList>
    </citation>
    <scope>NUCLEOTIDE SEQUENCE</scope>
    <source>
        <strain evidence="2">CHK154-7741</strain>
    </source>
</reference>
<accession>A0A9D1MY80</accession>
<name>A0A9D1MY80_9CLOT</name>
<sequence>MPFRYRLQKILDFRIRKKEEQLQNVRNAQALVLKIEGLIDRNNKEIAATRTNMRQADFSMYEAYDNYLKHLYVKGENLEADRQKAQEALDEEKDKLRELEKAVKVLEKHKEHSKEAYIEEEKKAELKQLSEVAIQKYFAKTRQQQEEELQELLKNPLYNDQSNEGITPQ</sequence>
<reference evidence="2" key="1">
    <citation type="submission" date="2020-10" db="EMBL/GenBank/DDBJ databases">
        <authorList>
            <person name="Gilroy R."/>
        </authorList>
    </citation>
    <scope>NUCLEOTIDE SEQUENCE</scope>
    <source>
        <strain evidence="2">CHK154-7741</strain>
    </source>
</reference>
<feature type="coiled-coil region" evidence="1">
    <location>
        <begin position="75"/>
        <end position="116"/>
    </location>
</feature>
<organism evidence="2 3">
    <name type="scientific">Candidatus Limenecus avicola</name>
    <dbReference type="NCBI Taxonomy" id="2840847"/>
    <lineage>
        <taxon>Bacteria</taxon>
        <taxon>Bacillati</taxon>
        <taxon>Bacillota</taxon>
        <taxon>Clostridia</taxon>
        <taxon>Eubacteriales</taxon>
        <taxon>Clostridiaceae</taxon>
        <taxon>Clostridiaceae incertae sedis</taxon>
        <taxon>Candidatus Limenecus</taxon>
    </lineage>
</organism>
<evidence type="ECO:0008006" key="4">
    <source>
        <dbReference type="Google" id="ProtNLM"/>
    </source>
</evidence>
<dbReference type="InterPro" id="IPR053716">
    <property type="entry name" value="Flag_assembly_chemotaxis_eff"/>
</dbReference>
<evidence type="ECO:0000256" key="1">
    <source>
        <dbReference type="SAM" id="Coils"/>
    </source>
</evidence>
<dbReference type="Proteomes" id="UP000886748">
    <property type="component" value="Unassembled WGS sequence"/>
</dbReference>
<dbReference type="AlphaFoldDB" id="A0A9D1MY80"/>
<protein>
    <recommendedName>
        <fullName evidence="4">Flagellar FliJ protein</fullName>
    </recommendedName>
</protein>
<dbReference type="EMBL" id="DVOD01000008">
    <property type="protein sequence ID" value="HIU91667.1"/>
    <property type="molecule type" value="Genomic_DNA"/>
</dbReference>
<evidence type="ECO:0000313" key="2">
    <source>
        <dbReference type="EMBL" id="HIU91667.1"/>
    </source>
</evidence>
<evidence type="ECO:0000313" key="3">
    <source>
        <dbReference type="Proteomes" id="UP000886748"/>
    </source>
</evidence>